<dbReference type="STRING" id="408074.SAMN05660909_05086"/>
<dbReference type="EMBL" id="FNRL01000035">
    <property type="protein sequence ID" value="SEB06315.1"/>
    <property type="molecule type" value="Genomic_DNA"/>
</dbReference>
<protein>
    <recommendedName>
        <fullName evidence="3">SRPBCC domain-containing protein</fullName>
    </recommendedName>
</protein>
<dbReference type="Gene3D" id="3.30.530.20">
    <property type="match status" value="1"/>
</dbReference>
<evidence type="ECO:0000313" key="1">
    <source>
        <dbReference type="EMBL" id="SEB06315.1"/>
    </source>
</evidence>
<dbReference type="AlphaFoldDB" id="A0A1H4G9M3"/>
<dbReference type="Proteomes" id="UP000199656">
    <property type="component" value="Unassembled WGS sequence"/>
</dbReference>
<evidence type="ECO:0000313" key="2">
    <source>
        <dbReference type="Proteomes" id="UP000199656"/>
    </source>
</evidence>
<gene>
    <name evidence="1" type="ORF">SAMN05660909_05086</name>
</gene>
<name>A0A1H4G9M3_9BACT</name>
<organism evidence="1 2">
    <name type="scientific">Chitinophaga terrae</name>
    <name type="common">ex Kim and Jung 2007</name>
    <dbReference type="NCBI Taxonomy" id="408074"/>
    <lineage>
        <taxon>Bacteria</taxon>
        <taxon>Pseudomonadati</taxon>
        <taxon>Bacteroidota</taxon>
        <taxon>Chitinophagia</taxon>
        <taxon>Chitinophagales</taxon>
        <taxon>Chitinophagaceae</taxon>
        <taxon>Chitinophaga</taxon>
    </lineage>
</organism>
<dbReference type="SUPFAM" id="SSF55961">
    <property type="entry name" value="Bet v1-like"/>
    <property type="match status" value="1"/>
</dbReference>
<accession>A0A1H4G9M3</accession>
<reference evidence="2" key="1">
    <citation type="submission" date="2016-10" db="EMBL/GenBank/DDBJ databases">
        <authorList>
            <person name="Varghese N."/>
            <person name="Submissions S."/>
        </authorList>
    </citation>
    <scope>NUCLEOTIDE SEQUENCE [LARGE SCALE GENOMIC DNA]</scope>
    <source>
        <strain evidence="2">DSM 23920</strain>
    </source>
</reference>
<sequence length="43" mass="4928">MEKKNLIAKAEVTIHATPDQVWAALVDPAIIKKYHYCPTKIMF</sequence>
<dbReference type="RefSeq" id="WP_258522449.1">
    <property type="nucleotide sequence ID" value="NZ_FNRL01000035.1"/>
</dbReference>
<evidence type="ECO:0008006" key="3">
    <source>
        <dbReference type="Google" id="ProtNLM"/>
    </source>
</evidence>
<keyword evidence="2" id="KW-1185">Reference proteome</keyword>
<dbReference type="InterPro" id="IPR023393">
    <property type="entry name" value="START-like_dom_sf"/>
</dbReference>
<proteinExistence type="predicted"/>